<dbReference type="GO" id="GO:0008233">
    <property type="term" value="F:peptidase activity"/>
    <property type="evidence" value="ECO:0007669"/>
    <property type="project" value="UniProtKB-KW"/>
</dbReference>
<dbReference type="InterPro" id="IPR009003">
    <property type="entry name" value="Peptidase_S1_PA"/>
</dbReference>
<gene>
    <name evidence="2" type="ORF">EAO74_17175</name>
</gene>
<accession>A0A652KV76</accession>
<feature type="region of interest" description="Disordered" evidence="1">
    <location>
        <begin position="1156"/>
        <end position="1187"/>
    </location>
</feature>
<name>A0A652KV76_9ACTN</name>
<proteinExistence type="predicted"/>
<keyword evidence="2" id="KW-0378">Hydrolase</keyword>
<dbReference type="Gene3D" id="2.40.10.120">
    <property type="match status" value="1"/>
</dbReference>
<feature type="region of interest" description="Disordered" evidence="1">
    <location>
        <begin position="594"/>
        <end position="616"/>
    </location>
</feature>
<dbReference type="InterPro" id="IPR027417">
    <property type="entry name" value="P-loop_NTPase"/>
</dbReference>
<reference evidence="2" key="1">
    <citation type="submission" date="2018-10" db="EMBL/GenBank/DDBJ databases">
        <authorList>
            <person name="Hariharan J."/>
            <person name="Choudoir M.J."/>
            <person name="Diebold P."/>
            <person name="Panke-Buisse K."/>
            <person name="Campbell A.N."/>
            <person name="Buckley D.H."/>
        </authorList>
    </citation>
    <scope>NUCLEOTIDE SEQUENCE</scope>
    <source>
        <strain evidence="2">Gb1</strain>
    </source>
</reference>
<dbReference type="SUPFAM" id="SSF50494">
    <property type="entry name" value="Trypsin-like serine proteases"/>
    <property type="match status" value="1"/>
</dbReference>
<organism evidence="2">
    <name type="scientific">Streptomyces sp. gb1(2016)</name>
    <dbReference type="NCBI Taxonomy" id="1828321"/>
    <lineage>
        <taxon>Bacteria</taxon>
        <taxon>Bacillati</taxon>
        <taxon>Actinomycetota</taxon>
        <taxon>Actinomycetes</taxon>
        <taxon>Kitasatosporales</taxon>
        <taxon>Streptomycetaceae</taxon>
        <taxon>Streptomyces</taxon>
    </lineage>
</organism>
<dbReference type="SUPFAM" id="SSF52540">
    <property type="entry name" value="P-loop containing nucleoside triphosphate hydrolases"/>
    <property type="match status" value="1"/>
</dbReference>
<dbReference type="Pfam" id="PF13365">
    <property type="entry name" value="Trypsin_2"/>
    <property type="match status" value="1"/>
</dbReference>
<protein>
    <submittedName>
        <fullName evidence="2">Serine protease</fullName>
    </submittedName>
</protein>
<comment type="caution">
    <text evidence="2">The sequence shown here is derived from an EMBL/GenBank/DDBJ whole genome shotgun (WGS) entry which is preliminary data.</text>
</comment>
<dbReference type="RefSeq" id="WP_147984006.1">
    <property type="nucleotide sequence ID" value="NZ_RDBM01000035.1"/>
</dbReference>
<sequence length="1187" mass="125035">MGSGDRSKLVKICDQAGRPRGTGFVADDRGTVVTSHQAVARPGPLTLHSADGRTCAVGPDDITALPALGLALLRTGGPGTLGVEPLPVAVREEIGTGTYVRIAAHGWREARVLGTTPATYSEGGREHPVAEALELALGTDGRDALRSGGAAVGGPVTDPRTGAVLGVLSTALSAGRETAGLALPLALQDAPGPLAEVLRRNASGVPGYGQDLNLAGALQLTATSLGHADGRPCATEAVERPGISAEFTAFETGTGPVLGLVGAPGTGRTTELAALAARRARGPVPALTLWLRGADLLADDTSVTEAMTRALCRSGRIITAAGGRGDMETATPERVAGLAAASGNPLLVVVDGPEEMPPLLAHRLAGWTRVTAEWLRAHEVRMVVACRPEHWETAGALYPPGTLHRPERPAGGLPPAVRLGDLTAEQAERAAERYDIPPGAIAPGHDRHPLTLSLLAEVRAALPPDVPGRPGTEEVFAAHLDLTCLRIAVRIGAQAEPRLRGAAVRRLAAKVAGQVHEAARRCLGPGQGELDRAAFEELFPWRTGWASAVLTEGLLVPAGAGYRFGHEELGDWVQGAHLDLDAALHSLVHRWHADGASDEPAPAPQDPVEPRNLPVPRHRIGPVLQAMLLLERRQGHAALAHRMADLIEAMDRLSPGPGTEERLTDAAWWAAHLLRESLLRVADARPCLGVLRVLAGRITRRSLSGGGPAALGPYAEFGPWFWRRIRLPEDDRIDLLRRLLPADGAPRADGAERYLDAVSRRLAAHPRTVQALLCRWFTDESPLPAAGGLPIRLTVAAAAQALLYARRDLAVDDLTEALVDTVHPRAAELLTTLAEDEPAALCRAVDRWARDDERPARRAAAAVHASLTAARPTLPAADRAVLRGAALTLLARPDDTALHAQALTVLVRDPGTGGRYLPQALRVFAAGDPRLPLALLTEVFPEHPEPVLAALRARLALPGEAAGTVLRELASLDTPALALHAPGLVRHYVESRSRPGEDAGAETAAYVDLRLEHSPAARALLLPLMTGLLRGRPVPPPVRAALAQVLAGPGSAASRPLRGELLEVLLEFEQETGRDPEVLEALLRAAAADSGRRPEARTRALVHRTGTLLARTPEGAARFDRGLAELARDVPGFAALVSRWLADAPQEWAAVVGPGARRTMEEPDGSRPAIPMPMQAAGRGHGSLRPA</sequence>
<dbReference type="GO" id="GO:0006508">
    <property type="term" value="P:proteolysis"/>
    <property type="evidence" value="ECO:0007669"/>
    <property type="project" value="UniProtKB-KW"/>
</dbReference>
<dbReference type="AlphaFoldDB" id="A0A652KV76"/>
<keyword evidence="2" id="KW-0645">Protease</keyword>
<evidence type="ECO:0000313" key="2">
    <source>
        <dbReference type="EMBL" id="TXS27723.1"/>
    </source>
</evidence>
<evidence type="ECO:0000256" key="1">
    <source>
        <dbReference type="SAM" id="MobiDB-lite"/>
    </source>
</evidence>
<dbReference type="EMBL" id="RDBM01000035">
    <property type="protein sequence ID" value="TXS27723.1"/>
    <property type="molecule type" value="Genomic_DNA"/>
</dbReference>